<dbReference type="Gene3D" id="3.40.50.980">
    <property type="match status" value="2"/>
</dbReference>
<dbReference type="Proteomes" id="UP000192911">
    <property type="component" value="Unassembled WGS sequence"/>
</dbReference>
<keyword evidence="3" id="KW-1185">Reference proteome</keyword>
<dbReference type="PROSITE" id="PS00455">
    <property type="entry name" value="AMP_BINDING"/>
    <property type="match status" value="1"/>
</dbReference>
<dbReference type="EMBL" id="FXAH01000048">
    <property type="protein sequence ID" value="SMF84171.1"/>
    <property type="molecule type" value="Genomic_DNA"/>
</dbReference>
<dbReference type="InterPro" id="IPR020845">
    <property type="entry name" value="AMP-binding_CS"/>
</dbReference>
<dbReference type="Gene3D" id="2.30.38.10">
    <property type="entry name" value="Luciferase, Domain 3"/>
    <property type="match status" value="1"/>
</dbReference>
<dbReference type="PANTHER" id="PTHR45527:SF1">
    <property type="entry name" value="FATTY ACID SYNTHASE"/>
    <property type="match status" value="1"/>
</dbReference>
<proteinExistence type="predicted"/>
<dbReference type="GO" id="GO:0031177">
    <property type="term" value="F:phosphopantetheine binding"/>
    <property type="evidence" value="ECO:0007669"/>
    <property type="project" value="TreeGrafter"/>
</dbReference>
<dbReference type="AlphaFoldDB" id="A0A1X7HCU8"/>
<dbReference type="InterPro" id="IPR000873">
    <property type="entry name" value="AMP-dep_synth/lig_dom"/>
</dbReference>
<dbReference type="GO" id="GO:0043041">
    <property type="term" value="P:amino acid activation for nonribosomal peptide biosynthetic process"/>
    <property type="evidence" value="ECO:0007669"/>
    <property type="project" value="TreeGrafter"/>
</dbReference>
<evidence type="ECO:0000313" key="3">
    <source>
        <dbReference type="Proteomes" id="UP000192911"/>
    </source>
</evidence>
<evidence type="ECO:0000259" key="1">
    <source>
        <dbReference type="Pfam" id="PF00501"/>
    </source>
</evidence>
<accession>A0A1X7HCU8</accession>
<dbReference type="SUPFAM" id="SSF56801">
    <property type="entry name" value="Acetyl-CoA synthetase-like"/>
    <property type="match status" value="1"/>
</dbReference>
<feature type="non-terminal residue" evidence="2">
    <location>
        <position position="345"/>
    </location>
</feature>
<dbReference type="Pfam" id="PF00501">
    <property type="entry name" value="AMP-binding"/>
    <property type="match status" value="1"/>
</dbReference>
<protein>
    <submittedName>
        <fullName evidence="2">Amino acid adenylation domain-containing protein</fullName>
    </submittedName>
</protein>
<sequence length="345" mass="36820">LNARANRLAHHLVDLGVVPDSPVAVCMQRHADWLVALLAILKAGGAYLPLDPAYPHARLAHLLDDAAPHVVIVDSTGRLALADTWRIRHADRPPEPSDTPTLIELDTQPAAWAHQPDSNPEPRSLGLASHHLAYLVYTSGSTGTPKGVMVEHRQLGNLVSWHIARFALAPGMLVPCTAGLAFDACTWEIWPALLAGASLVLPPARLAGDTLALLQWWRAQPFDSAFLVTPLALLAMQTGLPPSLSALLLGGDRLTALPANLPDSLRIVNNYGPTETTVVATSGIVSPNDAVFSIGKPIANTRIYLLDEARQPVPIGAVGELYIGGVGVARGYLNRPELTAERFLP</sequence>
<name>A0A1X7HCU8_TRICW</name>
<dbReference type="GO" id="GO:0005737">
    <property type="term" value="C:cytoplasm"/>
    <property type="evidence" value="ECO:0007669"/>
    <property type="project" value="TreeGrafter"/>
</dbReference>
<dbReference type="RefSeq" id="WP_139831257.1">
    <property type="nucleotide sequence ID" value="NZ_FXAH01000048.1"/>
</dbReference>
<feature type="domain" description="AMP-dependent synthetase/ligase" evidence="1">
    <location>
        <begin position="1"/>
        <end position="333"/>
    </location>
</feature>
<dbReference type="FunFam" id="3.40.50.980:FF:000001">
    <property type="entry name" value="Non-ribosomal peptide synthetase"/>
    <property type="match status" value="1"/>
</dbReference>
<dbReference type="PANTHER" id="PTHR45527">
    <property type="entry name" value="NONRIBOSOMAL PEPTIDE SYNTHETASE"/>
    <property type="match status" value="1"/>
</dbReference>
<gene>
    <name evidence="2" type="ORF">SAMN06295900_1481</name>
</gene>
<dbReference type="OrthoDB" id="6297021at2"/>
<dbReference type="STRING" id="28094.SAMN06295900_1481"/>
<evidence type="ECO:0000313" key="2">
    <source>
        <dbReference type="EMBL" id="SMF84171.1"/>
    </source>
</evidence>
<reference evidence="3" key="1">
    <citation type="submission" date="2017-04" db="EMBL/GenBank/DDBJ databases">
        <authorList>
            <person name="Varghese N."/>
            <person name="Submissions S."/>
        </authorList>
    </citation>
    <scope>NUCLEOTIDE SEQUENCE [LARGE SCALE GENOMIC DNA]</scope>
    <source>
        <strain evidence="3">Ballard 720</strain>
    </source>
</reference>
<organism evidence="2 3">
    <name type="scientific">Trinickia caryophylli</name>
    <name type="common">Paraburkholderia caryophylli</name>
    <dbReference type="NCBI Taxonomy" id="28094"/>
    <lineage>
        <taxon>Bacteria</taxon>
        <taxon>Pseudomonadati</taxon>
        <taxon>Pseudomonadota</taxon>
        <taxon>Betaproteobacteria</taxon>
        <taxon>Burkholderiales</taxon>
        <taxon>Burkholderiaceae</taxon>
        <taxon>Trinickia</taxon>
    </lineage>
</organism>
<feature type="non-terminal residue" evidence="2">
    <location>
        <position position="1"/>
    </location>
</feature>
<dbReference type="GO" id="GO:0044550">
    <property type="term" value="P:secondary metabolite biosynthetic process"/>
    <property type="evidence" value="ECO:0007669"/>
    <property type="project" value="TreeGrafter"/>
</dbReference>